<dbReference type="InterPro" id="IPR041457">
    <property type="entry name" value="CxC2_KDZ-assoc"/>
</dbReference>
<protein>
    <recommendedName>
        <fullName evidence="2">CxC2-like cysteine cluster KDZ transposase-associated domain-containing protein</fullName>
    </recommendedName>
</protein>
<evidence type="ECO:0000313" key="3">
    <source>
        <dbReference type="EMBL" id="KAG5167376.1"/>
    </source>
</evidence>
<dbReference type="Pfam" id="PF18803">
    <property type="entry name" value="CxC2"/>
    <property type="match status" value="1"/>
</dbReference>
<sequence>MYVLSTYNMKRRVNRKKKVYYDEYISPDERDAKTASFGDIHTEYHGRTHHTIRMPLPQGIQPMLPTPPPLGSVESPTPRLDWVLSEESPYRIFDGDLELEEMAECELEALGLKNYLKPNLKTGDKVQADPEEEVPQKKRKTQSTHPIHFWTPHIDTYVEEFLRLEGIGGQANLQKCSEIGCISDLEAGAFRCKDCWSGSLLCLACVLRSHSVNPFHRIEASGVGYDDTELLTNLQVWTGHYFRRTSLKKLGMRVQLGHDDCPIPMVAFNDEFVVIARTGIHEIALDYCGCPSAPSKPIQLLRARLFPSTVGDPKTAATFDVLEHFQLLSFNSKVSGYEYYSTLSRLTDNTGTKAPPDRYPVFLRIIREWRHVRLLKRMGRGHSETGVNGTKEGECAVLCPACPHPGINLPDNWKERPESEQWLYSLFIAIDANFRLKRMNVSTDERDPGLNHGYAYMVESCKFKNYLANYDGQVADEKSSCNNHDAIKSANSRGGHGTAASGLGTAECSRHDMKRPVAVGDLQKGERYVNMDYFFLSTIAATLLLRLVVSYDIACQWWINLMKRCQLYPKNVLSDPSNLSIVYLVPKFHLAAHIQKCQTSFSFNYTPGVGRTDGEAPERGWATANGIASSTKEMGPGSRNDTLDDHFGDYNWRKIITIVETFLRKAKEAIQERQEQVEAFIEFDAALPEESTSEWTQMCLTWEKDSSQPNPYVIPKNSSVKESDVRLQLAREDSDALKRGEMTTLHEEVTPSVLISQGLQLEESQARLALDISKLGAHSTNIQQTKILERSNSLKRRIDAWINIQHLYMPAVAALRARENLQAETPVAVQDIKLYLPSYNTETIRFSSHILLKCESQYRYAQAEDCLNNLRAFLLLRSHMLNSKKRHSRGQRMQTRSLTLLAAVEEKIKFATARYNVAYQALDLLSTPTVYYTWRDILRPLLDTDVRGLSSMDDSGSEGRKKLSWIWKVHGMGEDAEKCTQAALRIEWCKARARAHRWQEECVLLAEEMRRVIAFFAWQAAQWDSRAQDIIDSTDVPNRDAQAINSGKIAYAKKQADIRRDIGDRCAKQWDGVTEKLTTMSEGRNAYKMVECH</sequence>
<name>A0A8H8CJ49_PSICU</name>
<comment type="caution">
    <text evidence="3">The sequence shown here is derived from an EMBL/GenBank/DDBJ whole genome shotgun (WGS) entry which is preliminary data.</text>
</comment>
<dbReference type="PANTHER" id="PTHR33096:SF1">
    <property type="entry name" value="CXC1-LIKE CYSTEINE CLUSTER ASSOCIATED WITH KDZ TRANSPOSASES DOMAIN-CONTAINING PROTEIN"/>
    <property type="match status" value="1"/>
</dbReference>
<organism evidence="3">
    <name type="scientific">Psilocybe cubensis</name>
    <name type="common">Psychedelic mushroom</name>
    <name type="synonym">Stropharia cubensis</name>
    <dbReference type="NCBI Taxonomy" id="181762"/>
    <lineage>
        <taxon>Eukaryota</taxon>
        <taxon>Fungi</taxon>
        <taxon>Dikarya</taxon>
        <taxon>Basidiomycota</taxon>
        <taxon>Agaricomycotina</taxon>
        <taxon>Agaricomycetes</taxon>
        <taxon>Agaricomycetidae</taxon>
        <taxon>Agaricales</taxon>
        <taxon>Agaricineae</taxon>
        <taxon>Strophariaceae</taxon>
        <taxon>Psilocybe</taxon>
    </lineage>
</organism>
<dbReference type="Pfam" id="PF18758">
    <property type="entry name" value="KDZ"/>
    <property type="match status" value="1"/>
</dbReference>
<evidence type="ECO:0000259" key="2">
    <source>
        <dbReference type="Pfam" id="PF18803"/>
    </source>
</evidence>
<feature type="domain" description="CxC2-like cysteine cluster KDZ transposase-associated" evidence="2">
    <location>
        <begin position="247"/>
        <end position="351"/>
    </location>
</feature>
<proteinExistence type="predicted"/>
<dbReference type="AlphaFoldDB" id="A0A8H8CJ49"/>
<dbReference type="InterPro" id="IPR040521">
    <property type="entry name" value="KDZ"/>
</dbReference>
<evidence type="ECO:0000256" key="1">
    <source>
        <dbReference type="SAM" id="MobiDB-lite"/>
    </source>
</evidence>
<dbReference type="PANTHER" id="PTHR33096">
    <property type="entry name" value="CXC2 DOMAIN-CONTAINING PROTEIN"/>
    <property type="match status" value="1"/>
</dbReference>
<gene>
    <name evidence="3" type="ORF">JR316_007725</name>
</gene>
<reference evidence="3" key="1">
    <citation type="submission" date="2021-02" db="EMBL/GenBank/DDBJ databases">
        <title>Psilocybe cubensis genome.</title>
        <authorList>
            <person name="Mckernan K.J."/>
            <person name="Crawford S."/>
            <person name="Trippe A."/>
            <person name="Kane L.T."/>
            <person name="Mclaughlin S."/>
        </authorList>
    </citation>
    <scope>NUCLEOTIDE SEQUENCE [LARGE SCALE GENOMIC DNA]</scope>
    <source>
        <strain evidence="3">MGC-MH-2018</strain>
    </source>
</reference>
<feature type="region of interest" description="Disordered" evidence="1">
    <location>
        <begin position="121"/>
        <end position="142"/>
    </location>
</feature>
<dbReference type="EMBL" id="JAFIQS010000007">
    <property type="protein sequence ID" value="KAG5167376.1"/>
    <property type="molecule type" value="Genomic_DNA"/>
</dbReference>
<accession>A0A8H8CJ49</accession>